<reference evidence="2 3" key="1">
    <citation type="submission" date="2022-10" db="EMBL/GenBank/DDBJ databases">
        <title>Luteolibacter flavescens strain MCCC 1K03193, whole genome shotgun sequencing project.</title>
        <authorList>
            <person name="Zhao G."/>
            <person name="Shen L."/>
        </authorList>
    </citation>
    <scope>NUCLEOTIDE SEQUENCE [LARGE SCALE GENOMIC DNA]</scope>
    <source>
        <strain evidence="2 3">MCCC 1K03193</strain>
    </source>
</reference>
<evidence type="ECO:0000313" key="3">
    <source>
        <dbReference type="Proteomes" id="UP001207930"/>
    </source>
</evidence>
<accession>A0ABT3FIJ7</accession>
<dbReference type="RefSeq" id="WP_264499353.1">
    <property type="nucleotide sequence ID" value="NZ_JAPDDS010000001.1"/>
</dbReference>
<protein>
    <recommendedName>
        <fullName evidence="4">HTH psq-type domain-containing protein</fullName>
    </recommendedName>
</protein>
<keyword evidence="3" id="KW-1185">Reference proteome</keyword>
<name>A0ABT3FIJ7_9BACT</name>
<sequence length="149" mass="15850">MSAKKTKGKRYTEEEKAEILSFIENYGGRGAQSAAAKKFKVSVLTLSNWRKKDDGGAPVKGSKKGASAGAVSGLDLEIATAKWLTKQGFEYELFQSLSSGTIDRKASKGIEALGLFSGGDYTLARIGKGGEPVVEITLSKLLELTKTKA</sequence>
<dbReference type="SUPFAM" id="SSF46689">
    <property type="entry name" value="Homeodomain-like"/>
    <property type="match status" value="1"/>
</dbReference>
<evidence type="ECO:0008006" key="4">
    <source>
        <dbReference type="Google" id="ProtNLM"/>
    </source>
</evidence>
<organism evidence="2 3">
    <name type="scientific">Luteolibacter flavescens</name>
    <dbReference type="NCBI Taxonomy" id="1859460"/>
    <lineage>
        <taxon>Bacteria</taxon>
        <taxon>Pseudomonadati</taxon>
        <taxon>Verrucomicrobiota</taxon>
        <taxon>Verrucomicrobiia</taxon>
        <taxon>Verrucomicrobiales</taxon>
        <taxon>Verrucomicrobiaceae</taxon>
        <taxon>Luteolibacter</taxon>
    </lineage>
</organism>
<dbReference type="EMBL" id="JAPDDS010000001">
    <property type="protein sequence ID" value="MCW1883392.1"/>
    <property type="molecule type" value="Genomic_DNA"/>
</dbReference>
<gene>
    <name evidence="2" type="ORF">OKA04_01540</name>
</gene>
<evidence type="ECO:0000256" key="1">
    <source>
        <dbReference type="SAM" id="MobiDB-lite"/>
    </source>
</evidence>
<comment type="caution">
    <text evidence="2">The sequence shown here is derived from an EMBL/GenBank/DDBJ whole genome shotgun (WGS) entry which is preliminary data.</text>
</comment>
<evidence type="ECO:0000313" key="2">
    <source>
        <dbReference type="EMBL" id="MCW1883392.1"/>
    </source>
</evidence>
<dbReference type="InterPro" id="IPR009057">
    <property type="entry name" value="Homeodomain-like_sf"/>
</dbReference>
<proteinExistence type="predicted"/>
<feature type="region of interest" description="Disordered" evidence="1">
    <location>
        <begin position="51"/>
        <end position="70"/>
    </location>
</feature>
<dbReference type="Proteomes" id="UP001207930">
    <property type="component" value="Unassembled WGS sequence"/>
</dbReference>